<gene>
    <name evidence="2" type="ORF">NZD88_02995</name>
</gene>
<comment type="caution">
    <text evidence="2">The sequence shown here is derived from an EMBL/GenBank/DDBJ whole genome shotgun (WGS) entry which is preliminary data.</text>
</comment>
<dbReference type="Pfam" id="PF25778">
    <property type="entry name" value="DUF7948"/>
    <property type="match status" value="1"/>
</dbReference>
<dbReference type="InterPro" id="IPR052918">
    <property type="entry name" value="Motility_Chemotaxis_Reg"/>
</dbReference>
<dbReference type="EMBL" id="JANZQH010000001">
    <property type="protein sequence ID" value="MCT2406520.1"/>
    <property type="molecule type" value="Genomic_DNA"/>
</dbReference>
<dbReference type="NCBIfam" id="TIGR04131">
    <property type="entry name" value="Bac_Flav_CTERM"/>
    <property type="match status" value="1"/>
</dbReference>
<dbReference type="InterPro" id="IPR013783">
    <property type="entry name" value="Ig-like_fold"/>
</dbReference>
<dbReference type="PANTHER" id="PTHR35580:SF1">
    <property type="entry name" value="PHYTASE-LIKE DOMAIN-CONTAINING PROTEIN"/>
    <property type="match status" value="1"/>
</dbReference>
<protein>
    <submittedName>
        <fullName evidence="2">T9SS type B sorting domain-containing protein</fullName>
    </submittedName>
</protein>
<evidence type="ECO:0000313" key="3">
    <source>
        <dbReference type="Proteomes" id="UP001142057"/>
    </source>
</evidence>
<dbReference type="InterPro" id="IPR026341">
    <property type="entry name" value="T9SS_type_B"/>
</dbReference>
<reference evidence="2" key="1">
    <citation type="submission" date="2022-08" db="EMBL/GenBank/DDBJ databases">
        <title>Chryseobacterium antibioticum,isolated from the rhizosphere soil of Pyrola in Tibet.</title>
        <authorList>
            <person name="Kan Y."/>
        </authorList>
    </citation>
    <scope>NUCLEOTIDE SEQUENCE</scope>
    <source>
        <strain evidence="2">Pc2-12</strain>
    </source>
</reference>
<sequence>MRKILFLFTVFYCVLFYSQNKTTSNEYYFYENKGQIVDQDGKENADVKYLFHSAGLNVQLRSNGFSYDVYQLEKIKENNSKKTHNLSDQRQEKIKYKYHRIDIDLVNSNLNTEIIAEDQSPDYENFYNVPSKPNGVTNVHRFKKVIYKGIYNNIDLVFFKPKDTLKPIEYNFIVRPGGKVSDIKMKFNGAKTSLKDNKIIMKVRFGEIQENIPLSWLLEGTSKKETAINFKQIDENVYGFIGKQDVYNKTLVIDPVPTPLWIKNLSNWVWHSEYGYYRVLANSNQEVYTSFTTIARYNIATSTYTVMDFDSQNYGYVSKFDPSGNKIWGTYIGNHHNSGDETNVLKDIVINSNNDIYAVGYARDTQAGTNTITTPGAHKEHSSYVNQFYQSDNTDAFIVKLNDNGLKIWGTYFGGEYFDAINSLVLDSNENLVLAGITAGNNGIATSNAAISTNLYLYNGTAFIAKFTTNGQQVYGSYFNLRYGIKRIAKDDADNIYVTGDVHRTYNNSGPGTAGTHQQNIIGESNVYIAKLNSNFQLLWGTYFGGKNGYGLQQNSNEGRTSSKDLKIDKDNNIILLGDTDAHEKISTPGTHQTQRTSNLGNDIFLTKFNSTGNQIWGTYFGATTNNNVDDDLALGLSVDDNNNLVFAGQTSNNAQIATPNGFLPNNGGGYHSGFFTKFSTLGNQIWGSYFYRGIHSIFAKSKNIYTLGGTNTTNNFAKFHDCAAGISATSNSPVCTNSTVQFNATGGTTYNWTGPNGFTSNLQNPTIPNATTAHSGTYTCQVSGSGACDGSFTVNVVVGDNLAPVPNITSLPMITGDCHTVITSFPTATDNCAGAITATTPDPLSYSVPGTYTIHWNYNDGNGNTFTQNQTVTVNSVQNPTANAAQTFCATNTPKISDLQVTGQNIKWYDPAGNILATTTPLVNGQTYHASQIINGCESGKTAVQVTINSTPKPTANVIQDFCASASPTLAHLTITGISIIFYHASGNVLPITTPLVHGQTYYATQTINGCESEKLAISVTLSTNNVPATNQTIAICNSTTANTMSVNLHSYESNIINNPGNYIFTYTDNAGNLITNLTNYILNLGTTVIMVKVATIDGCFTTVRLTLTLNPKPFIELPEKLDFCEGKTLTLDAGPGFASYLWSTGATTRTITVSAPGTYFVTVKNAFGCENTKTVQITYSVLATIVAVNINNNTATIILSETGNYEYSLDNFTWQDSNVFTHLNTGEYTVYVRTKSGCIIGQKKFSIFNIQNAVTPNGDGNNDTWKIAGLENYPGTEIYVYDRKGFVILKETITNKPFVWDGKYHQQPVATGNYWYTIKVSDGRTYSGWLLVKNRE</sequence>
<evidence type="ECO:0000259" key="1">
    <source>
        <dbReference type="Pfam" id="PF25778"/>
    </source>
</evidence>
<proteinExistence type="predicted"/>
<organism evidence="2 3">
    <name type="scientific">Chryseobacterium pyrolae</name>
    <dbReference type="NCBI Taxonomy" id="2987481"/>
    <lineage>
        <taxon>Bacteria</taxon>
        <taxon>Pseudomonadati</taxon>
        <taxon>Bacteroidota</taxon>
        <taxon>Flavobacteriia</taxon>
        <taxon>Flavobacteriales</taxon>
        <taxon>Weeksellaceae</taxon>
        <taxon>Chryseobacterium group</taxon>
        <taxon>Chryseobacterium</taxon>
    </lineage>
</organism>
<accession>A0ABT2ID16</accession>
<dbReference type="Gene3D" id="2.60.40.10">
    <property type="entry name" value="Immunoglobulins"/>
    <property type="match status" value="2"/>
</dbReference>
<name>A0ABT2ID16_9FLAO</name>
<feature type="domain" description="DUF7948" evidence="1">
    <location>
        <begin position="29"/>
        <end position="256"/>
    </location>
</feature>
<keyword evidence="3" id="KW-1185">Reference proteome</keyword>
<dbReference type="RefSeq" id="WP_259827321.1">
    <property type="nucleotide sequence ID" value="NZ_JANZQH010000001.1"/>
</dbReference>
<dbReference type="InterPro" id="IPR057708">
    <property type="entry name" value="DUF7948"/>
</dbReference>
<dbReference type="Pfam" id="PF13585">
    <property type="entry name" value="CHU_C"/>
    <property type="match status" value="1"/>
</dbReference>
<dbReference type="PANTHER" id="PTHR35580">
    <property type="entry name" value="CELL SURFACE GLYCOPROTEIN (S-LAYER PROTEIN)-LIKE PROTEIN"/>
    <property type="match status" value="1"/>
</dbReference>
<dbReference type="Proteomes" id="UP001142057">
    <property type="component" value="Unassembled WGS sequence"/>
</dbReference>
<evidence type="ECO:0000313" key="2">
    <source>
        <dbReference type="EMBL" id="MCT2406520.1"/>
    </source>
</evidence>